<keyword evidence="2" id="KW-0479">Metal-binding</keyword>
<keyword evidence="3" id="KW-0408">Iron</keyword>
<dbReference type="Proteomes" id="UP000035681">
    <property type="component" value="Unplaced"/>
</dbReference>
<evidence type="ECO:0000259" key="6">
    <source>
        <dbReference type="SMART" id="SM00704"/>
    </source>
</evidence>
<evidence type="ECO:0000256" key="2">
    <source>
        <dbReference type="ARBA" id="ARBA00022723"/>
    </source>
</evidence>
<dbReference type="InterPro" id="IPR018967">
    <property type="entry name" value="FeS-contain_CDGSH-typ"/>
</dbReference>
<evidence type="ECO:0000256" key="5">
    <source>
        <dbReference type="ARBA" id="ARBA00034078"/>
    </source>
</evidence>
<keyword evidence="1" id="KW-0001">2Fe-2S</keyword>
<evidence type="ECO:0000313" key="7">
    <source>
        <dbReference type="Proteomes" id="UP000035681"/>
    </source>
</evidence>
<evidence type="ECO:0000256" key="3">
    <source>
        <dbReference type="ARBA" id="ARBA00023004"/>
    </source>
</evidence>
<dbReference type="AlphaFoldDB" id="A0AAF5D7C9"/>
<name>A0AAF5D7C9_STRER</name>
<evidence type="ECO:0000256" key="4">
    <source>
        <dbReference type="ARBA" id="ARBA00023014"/>
    </source>
</evidence>
<dbReference type="InterPro" id="IPR042216">
    <property type="entry name" value="MitoNEET_CISD"/>
</dbReference>
<feature type="domain" description="Iron-binding zinc finger CDGSH type" evidence="6">
    <location>
        <begin position="81"/>
        <end position="118"/>
    </location>
</feature>
<dbReference type="GO" id="GO:0005739">
    <property type="term" value="C:mitochondrion"/>
    <property type="evidence" value="ECO:0007669"/>
    <property type="project" value="TreeGrafter"/>
</dbReference>
<dbReference type="InterPro" id="IPR052950">
    <property type="entry name" value="CISD"/>
</dbReference>
<accession>A0AAF5D7C9</accession>
<comment type="cofactor">
    <cofactor evidence="5">
        <name>[2Fe-2S] cluster</name>
        <dbReference type="ChEBI" id="CHEBI:190135"/>
    </cofactor>
</comment>
<evidence type="ECO:0000256" key="1">
    <source>
        <dbReference type="ARBA" id="ARBA00022714"/>
    </source>
</evidence>
<dbReference type="PANTHER" id="PTHR46491">
    <property type="entry name" value="CDGSH IRON SULFUR DOMAIN PROTEIN HOMOLOG"/>
    <property type="match status" value="1"/>
</dbReference>
<dbReference type="GO" id="GO:0046872">
    <property type="term" value="F:metal ion binding"/>
    <property type="evidence" value="ECO:0007669"/>
    <property type="project" value="UniProtKB-KW"/>
</dbReference>
<dbReference type="Gene3D" id="3.40.5.90">
    <property type="entry name" value="CDGSH iron-sulfur domain, mitoNEET-type"/>
    <property type="match status" value="2"/>
</dbReference>
<dbReference type="WBParaSite" id="TCONS_00007813.p1">
    <property type="protein sequence ID" value="TCONS_00007813.p1"/>
    <property type="gene ID" value="XLOC_005822"/>
</dbReference>
<reference evidence="8" key="1">
    <citation type="submission" date="2024-02" db="UniProtKB">
        <authorList>
            <consortium name="WormBaseParasite"/>
        </authorList>
    </citation>
    <scope>IDENTIFICATION</scope>
</reference>
<keyword evidence="7" id="KW-1185">Reference proteome</keyword>
<proteinExistence type="predicted"/>
<evidence type="ECO:0000313" key="8">
    <source>
        <dbReference type="WBParaSite" id="TCONS_00007813.p1"/>
    </source>
</evidence>
<dbReference type="GO" id="GO:0051537">
    <property type="term" value="F:2 iron, 2 sulfur cluster binding"/>
    <property type="evidence" value="ECO:0007669"/>
    <property type="project" value="UniProtKB-KW"/>
</dbReference>
<dbReference type="SMART" id="SM00704">
    <property type="entry name" value="ZnF_CDGSH"/>
    <property type="match status" value="2"/>
</dbReference>
<protein>
    <submittedName>
        <fullName evidence="8">Iron-binding zinc finger CDGSH type domain-containing protein</fullName>
    </submittedName>
</protein>
<sequence>EKMISSRVCKANLSLIRNAASKVKILNPSADVLPFKGIDADKKPVSVKLEAGKTYSWCSCGHSKIQPFCDGTHKIDGYTMNKPVQFQVEKSGEYMLCNCKQTDKRPICDGSHKMVSPIPRNANASRFVMYGDSPVYDGVARDLGYKPKDGGFQ</sequence>
<feature type="domain" description="Iron-binding zinc finger CDGSH type" evidence="6">
    <location>
        <begin position="42"/>
        <end position="79"/>
    </location>
</feature>
<dbReference type="Pfam" id="PF09360">
    <property type="entry name" value="zf-CDGSH"/>
    <property type="match status" value="2"/>
</dbReference>
<dbReference type="PANTHER" id="PTHR46491:SF3">
    <property type="entry name" value="CDGSH IRON-SULFUR DOMAIN-CONTAINING PROTEIN 3, MITOCHONDRIAL"/>
    <property type="match status" value="1"/>
</dbReference>
<organism evidence="7 8">
    <name type="scientific">Strongyloides stercoralis</name>
    <name type="common">Threadworm</name>
    <dbReference type="NCBI Taxonomy" id="6248"/>
    <lineage>
        <taxon>Eukaryota</taxon>
        <taxon>Metazoa</taxon>
        <taxon>Ecdysozoa</taxon>
        <taxon>Nematoda</taxon>
        <taxon>Chromadorea</taxon>
        <taxon>Rhabditida</taxon>
        <taxon>Tylenchina</taxon>
        <taxon>Panagrolaimomorpha</taxon>
        <taxon>Strongyloidoidea</taxon>
        <taxon>Strongyloididae</taxon>
        <taxon>Strongyloides</taxon>
    </lineage>
</organism>
<keyword evidence="4" id="KW-0411">Iron-sulfur</keyword>